<dbReference type="Proteomes" id="UP000199532">
    <property type="component" value="Unassembled WGS sequence"/>
</dbReference>
<dbReference type="CDD" id="cd03801">
    <property type="entry name" value="GT4_PimA-like"/>
    <property type="match status" value="1"/>
</dbReference>
<name>A0A1H6QMH9_9BACT</name>
<organism evidence="2 3">
    <name type="scientific">Dyadobacter koreensis</name>
    <dbReference type="NCBI Taxonomy" id="408657"/>
    <lineage>
        <taxon>Bacteria</taxon>
        <taxon>Pseudomonadati</taxon>
        <taxon>Bacteroidota</taxon>
        <taxon>Cytophagia</taxon>
        <taxon>Cytophagales</taxon>
        <taxon>Spirosomataceae</taxon>
        <taxon>Dyadobacter</taxon>
    </lineage>
</organism>
<dbReference type="InterPro" id="IPR001296">
    <property type="entry name" value="Glyco_trans_1"/>
</dbReference>
<dbReference type="STRING" id="408657.SAMN04487995_0415"/>
<dbReference type="PANTHER" id="PTHR12526:SF638">
    <property type="entry name" value="SPORE COAT PROTEIN SA"/>
    <property type="match status" value="1"/>
</dbReference>
<protein>
    <submittedName>
        <fullName evidence="2">Glycosyltransferase involved in cell wall bisynthesis</fullName>
    </submittedName>
</protein>
<evidence type="ECO:0000313" key="3">
    <source>
        <dbReference type="Proteomes" id="UP000199532"/>
    </source>
</evidence>
<dbReference type="Pfam" id="PF00534">
    <property type="entry name" value="Glycos_transf_1"/>
    <property type="match status" value="1"/>
</dbReference>
<dbReference type="EMBL" id="FNXY01000001">
    <property type="protein sequence ID" value="SEI40192.1"/>
    <property type="molecule type" value="Genomic_DNA"/>
</dbReference>
<dbReference type="Gene3D" id="3.40.50.2000">
    <property type="entry name" value="Glycogen Phosphorylase B"/>
    <property type="match status" value="2"/>
</dbReference>
<reference evidence="2 3" key="1">
    <citation type="submission" date="2016-10" db="EMBL/GenBank/DDBJ databases">
        <authorList>
            <person name="de Groot N.N."/>
        </authorList>
    </citation>
    <scope>NUCLEOTIDE SEQUENCE [LARGE SCALE GENOMIC DNA]</scope>
    <source>
        <strain evidence="2 3">DSM 19938</strain>
    </source>
</reference>
<sequence length="387" mass="44583">MKPVYIVKNLAPWMIDELSVFATHTQFVLLLLRKQNSFYDNALNDLEAKGIEILIEPYSKIIDVKKLWFIMKFVFLNFKKLLWGYSAIIGWKSIIWFAKLDMTHFSEETKLHAQFATQPAIISLMLKMYFKRGLDYCFTFHAYDIYFKNKWMSLLVNNSIYAFSISDYNIQYITSSYPDSDLEKVKLARLGAFEVANTSIQKIGTVFTIGLLSWFTEKKGIIYLLEAVKNVYQQDKDIKLVLAGDGPLKGEYLKYIDEHNLSACVSYIGRVNSTEKPDFFRTIDAFLLPAISLRNDKDGIPVVLMEATSYGLPLISTNVSGIPEICINEFNGKLIEEKDVVALQEAIYALKSDFSLRQTFAKNSLVVFKKYNIQDNSLSKLKDMKWI</sequence>
<feature type="domain" description="Glycosyl transferase family 1" evidence="1">
    <location>
        <begin position="211"/>
        <end position="363"/>
    </location>
</feature>
<dbReference type="SUPFAM" id="SSF53756">
    <property type="entry name" value="UDP-Glycosyltransferase/glycogen phosphorylase"/>
    <property type="match status" value="1"/>
</dbReference>
<keyword evidence="3" id="KW-1185">Reference proteome</keyword>
<evidence type="ECO:0000259" key="1">
    <source>
        <dbReference type="Pfam" id="PF00534"/>
    </source>
</evidence>
<gene>
    <name evidence="2" type="ORF">SAMN04487995_0415</name>
</gene>
<proteinExistence type="predicted"/>
<dbReference type="PANTHER" id="PTHR12526">
    <property type="entry name" value="GLYCOSYLTRANSFERASE"/>
    <property type="match status" value="1"/>
</dbReference>
<dbReference type="OrthoDB" id="9792322at2"/>
<keyword evidence="2" id="KW-0808">Transferase</keyword>
<accession>A0A1H6QMH9</accession>
<evidence type="ECO:0000313" key="2">
    <source>
        <dbReference type="EMBL" id="SEI40192.1"/>
    </source>
</evidence>
<dbReference type="RefSeq" id="WP_090331437.1">
    <property type="nucleotide sequence ID" value="NZ_FNXY01000001.1"/>
</dbReference>
<dbReference type="AlphaFoldDB" id="A0A1H6QMH9"/>
<dbReference type="GO" id="GO:0016757">
    <property type="term" value="F:glycosyltransferase activity"/>
    <property type="evidence" value="ECO:0007669"/>
    <property type="project" value="InterPro"/>
</dbReference>